<dbReference type="AlphaFoldDB" id="A0A5S3PD82"/>
<evidence type="ECO:0000313" key="2">
    <source>
        <dbReference type="Proteomes" id="UP000309550"/>
    </source>
</evidence>
<dbReference type="PROSITE" id="PS51257">
    <property type="entry name" value="PROKAR_LIPOPROTEIN"/>
    <property type="match status" value="1"/>
</dbReference>
<keyword evidence="2" id="KW-1185">Reference proteome</keyword>
<protein>
    <submittedName>
        <fullName evidence="1">Uncharacterized protein</fullName>
    </submittedName>
</protein>
<organism evidence="1 2">
    <name type="scientific">Sulfitobacter sabulilitoris</name>
    <dbReference type="NCBI Taxonomy" id="2562655"/>
    <lineage>
        <taxon>Bacteria</taxon>
        <taxon>Pseudomonadati</taxon>
        <taxon>Pseudomonadota</taxon>
        <taxon>Alphaproteobacteria</taxon>
        <taxon>Rhodobacterales</taxon>
        <taxon>Roseobacteraceae</taxon>
        <taxon>Sulfitobacter</taxon>
    </lineage>
</organism>
<reference evidence="1 2" key="1">
    <citation type="submission" date="2019-05" db="EMBL/GenBank/DDBJ databases">
        <title>Sulfitobacter sabulilitoris sp. nov., isolated from a marine sand.</title>
        <authorList>
            <person name="Yoon J.-H."/>
        </authorList>
    </citation>
    <scope>NUCLEOTIDE SEQUENCE [LARGE SCALE GENOMIC DNA]</scope>
    <source>
        <strain evidence="1 2">HSMS-29</strain>
    </source>
</reference>
<dbReference type="EMBL" id="VANS01000003">
    <property type="protein sequence ID" value="TMM51786.1"/>
    <property type="molecule type" value="Genomic_DNA"/>
</dbReference>
<proteinExistence type="predicted"/>
<gene>
    <name evidence="1" type="ORF">FDT80_13645</name>
</gene>
<comment type="caution">
    <text evidence="1">The sequence shown here is derived from an EMBL/GenBank/DDBJ whole genome shotgun (WGS) entry which is preliminary data.</text>
</comment>
<sequence>MTRIKLISILGAGAVVLAACGGGSGVLSGVAALGAGFANAFGTSANGAPLSDVDSAGLTVDPTAEPFDV</sequence>
<name>A0A5S3PD82_9RHOB</name>
<dbReference type="Proteomes" id="UP000309550">
    <property type="component" value="Unassembled WGS sequence"/>
</dbReference>
<dbReference type="RefSeq" id="WP_138662858.1">
    <property type="nucleotide sequence ID" value="NZ_VANS01000003.1"/>
</dbReference>
<evidence type="ECO:0000313" key="1">
    <source>
        <dbReference type="EMBL" id="TMM51786.1"/>
    </source>
</evidence>
<accession>A0A5S3PD82</accession>